<proteinExistence type="predicted"/>
<sequence>MISRVKLVKQIVPSVRLSRILVRSMSASKGKPEQAKLLKARKAESDECKWIGLEKLTYLDPNGNEREWDSAVRLTRGKGEVDGIGILAILKYKDGTPDEILLQKQFRPPVEGVCIEMPAGLIDEGESIATAALRELKEETGYVGKIVAQGPVAFNDPGFTNTNLSLVTIEIDMSAEENLDPQPSLEDGEFIECFKVPLKDFADEMAALDKQGYKLDARVQNVAQGIQLAKIYNIF</sequence>
<dbReference type="InterPro" id="IPR015797">
    <property type="entry name" value="NUDIX_hydrolase-like_dom_sf"/>
</dbReference>
<dbReference type="Pfam" id="PF00293">
    <property type="entry name" value="NUDIX"/>
    <property type="match status" value="1"/>
</dbReference>
<evidence type="ECO:0000256" key="1">
    <source>
        <dbReference type="ARBA" id="ARBA00022801"/>
    </source>
</evidence>
<dbReference type="GO" id="GO:0019693">
    <property type="term" value="P:ribose phosphate metabolic process"/>
    <property type="evidence" value="ECO:0007669"/>
    <property type="project" value="TreeGrafter"/>
</dbReference>
<dbReference type="GO" id="GO:0005634">
    <property type="term" value="C:nucleus"/>
    <property type="evidence" value="ECO:0007669"/>
    <property type="project" value="TreeGrafter"/>
</dbReference>
<dbReference type="Proteomes" id="UP000515788">
    <property type="component" value="Chromosome 2"/>
</dbReference>
<dbReference type="PROSITE" id="PS00893">
    <property type="entry name" value="NUDIX_BOX"/>
    <property type="match status" value="1"/>
</dbReference>
<dbReference type="AlphaFoldDB" id="A0A7G3ZCW4"/>
<dbReference type="SUPFAM" id="SSF55811">
    <property type="entry name" value="Nudix"/>
    <property type="match status" value="1"/>
</dbReference>
<keyword evidence="1" id="KW-0378">Hydrolase</keyword>
<accession>A0A7G3ZCW4</accession>
<dbReference type="OrthoDB" id="10249920at2759"/>
<dbReference type="PROSITE" id="PS51462">
    <property type="entry name" value="NUDIX"/>
    <property type="match status" value="1"/>
</dbReference>
<dbReference type="InterPro" id="IPR020084">
    <property type="entry name" value="NUDIX_hydrolase_CS"/>
</dbReference>
<keyword evidence="4" id="KW-1185">Reference proteome</keyword>
<protein>
    <recommendedName>
        <fullName evidence="2">Nudix hydrolase domain-containing protein</fullName>
    </recommendedName>
</protein>
<dbReference type="GO" id="GO:0047631">
    <property type="term" value="F:ADP-ribose diphosphatase activity"/>
    <property type="evidence" value="ECO:0007669"/>
    <property type="project" value="TreeGrafter"/>
</dbReference>
<gene>
    <name evidence="3" type="ORF">HG536_0B02130</name>
</gene>
<organism evidence="3 4">
    <name type="scientific">Torulaspora globosa</name>
    <dbReference type="NCBI Taxonomy" id="48254"/>
    <lineage>
        <taxon>Eukaryota</taxon>
        <taxon>Fungi</taxon>
        <taxon>Dikarya</taxon>
        <taxon>Ascomycota</taxon>
        <taxon>Saccharomycotina</taxon>
        <taxon>Saccharomycetes</taxon>
        <taxon>Saccharomycetales</taxon>
        <taxon>Saccharomycetaceae</taxon>
        <taxon>Torulaspora</taxon>
    </lineage>
</organism>
<dbReference type="GO" id="GO:0006753">
    <property type="term" value="P:nucleoside phosphate metabolic process"/>
    <property type="evidence" value="ECO:0007669"/>
    <property type="project" value="TreeGrafter"/>
</dbReference>
<dbReference type="InterPro" id="IPR000086">
    <property type="entry name" value="NUDIX_hydrolase_dom"/>
</dbReference>
<dbReference type="FunFam" id="3.90.79.10:FF:000016">
    <property type="entry name" value="ADP-sugar pyrophosphatase isoform X1"/>
    <property type="match status" value="1"/>
</dbReference>
<dbReference type="CDD" id="cd18888">
    <property type="entry name" value="NUDIX_ADPRase_Nudt5"/>
    <property type="match status" value="1"/>
</dbReference>
<name>A0A7G3ZCW4_9SACH</name>
<evidence type="ECO:0000313" key="4">
    <source>
        <dbReference type="Proteomes" id="UP000515788"/>
    </source>
</evidence>
<evidence type="ECO:0000259" key="2">
    <source>
        <dbReference type="PROSITE" id="PS51462"/>
    </source>
</evidence>
<evidence type="ECO:0000313" key="3">
    <source>
        <dbReference type="EMBL" id="QLL31350.1"/>
    </source>
</evidence>
<reference evidence="3 4" key="1">
    <citation type="submission" date="2020-06" db="EMBL/GenBank/DDBJ databases">
        <title>The yeast mating-type switching endonuclease HO is a domesticated member of an unorthodox homing genetic element family.</title>
        <authorList>
            <person name="Coughlan A.Y."/>
            <person name="Lombardi L."/>
            <person name="Braun-Galleani S."/>
            <person name="Martos A.R."/>
            <person name="Galeote V."/>
            <person name="Bigey F."/>
            <person name="Dequin S."/>
            <person name="Byrne K.P."/>
            <person name="Wolfe K.H."/>
        </authorList>
    </citation>
    <scope>NUCLEOTIDE SEQUENCE [LARGE SCALE GENOMIC DNA]</scope>
    <source>
        <strain evidence="3 4">CBS764</strain>
    </source>
</reference>
<dbReference type="Gene3D" id="3.90.79.10">
    <property type="entry name" value="Nucleoside Triphosphate Pyrophosphohydrolase"/>
    <property type="match status" value="1"/>
</dbReference>
<dbReference type="KEGG" id="tgb:HG536_0B02130"/>
<dbReference type="GO" id="GO:0005829">
    <property type="term" value="C:cytosol"/>
    <property type="evidence" value="ECO:0007669"/>
    <property type="project" value="TreeGrafter"/>
</dbReference>
<dbReference type="PANTHER" id="PTHR11839">
    <property type="entry name" value="UDP/ADP-SUGAR PYROPHOSPHATASE"/>
    <property type="match status" value="1"/>
</dbReference>
<feature type="domain" description="Nudix hydrolase" evidence="2">
    <location>
        <begin position="79"/>
        <end position="218"/>
    </location>
</feature>
<dbReference type="EMBL" id="CP059247">
    <property type="protein sequence ID" value="QLL31350.1"/>
    <property type="molecule type" value="Genomic_DNA"/>
</dbReference>
<dbReference type="GeneID" id="59324469"/>
<dbReference type="PANTHER" id="PTHR11839:SF1">
    <property type="entry name" value="ADP-SUGAR PYROPHOSPHATASE"/>
    <property type="match status" value="1"/>
</dbReference>
<dbReference type="RefSeq" id="XP_037138025.1">
    <property type="nucleotide sequence ID" value="XM_037282130.1"/>
</dbReference>